<dbReference type="PANTHER" id="PTHR43418">
    <property type="entry name" value="MULTIFUNCTIONAL TRYPTOPHAN BIOSYNTHESIS PROTEIN-RELATED"/>
    <property type="match status" value="1"/>
</dbReference>
<evidence type="ECO:0000256" key="8">
    <source>
        <dbReference type="ARBA" id="ARBA00022975"/>
    </source>
</evidence>
<dbReference type="InterPro" id="IPR050472">
    <property type="entry name" value="Anth_synth/Amidotransfase"/>
</dbReference>
<protein>
    <recommendedName>
        <fullName evidence="11">Carbamoyl phosphate synthase small chain</fullName>
        <ecNumber evidence="11">6.3.5.5</ecNumber>
    </recommendedName>
    <alternativeName>
        <fullName evidence="11">Carbamoyl phosphate synthetase glutamine chain</fullName>
    </alternativeName>
</protein>
<evidence type="ECO:0000256" key="4">
    <source>
        <dbReference type="ARBA" id="ARBA00022598"/>
    </source>
</evidence>
<dbReference type="CDD" id="cd01744">
    <property type="entry name" value="GATase1_CPSase"/>
    <property type="match status" value="1"/>
</dbReference>
<dbReference type="Pfam" id="PF00988">
    <property type="entry name" value="CPSase_sm_chain"/>
    <property type="match status" value="1"/>
</dbReference>
<name>A0A0R2L382_9LACO</name>
<dbReference type="Gene3D" id="3.50.30.20">
    <property type="entry name" value="Carbamoyl-phosphate synthase small subunit, N-terminal domain"/>
    <property type="match status" value="1"/>
</dbReference>
<gene>
    <name evidence="11" type="primary">carA</name>
    <name evidence="13" type="ORF">IV81_GL001806</name>
</gene>
<dbReference type="RefSeq" id="WP_057802807.1">
    <property type="nucleotide sequence ID" value="NZ_JQBX01000009.1"/>
</dbReference>
<dbReference type="UniPathway" id="UPA00070">
    <property type="reaction ID" value="UER00115"/>
</dbReference>
<dbReference type="SUPFAM" id="SSF52021">
    <property type="entry name" value="Carbamoyl phosphate synthetase, small subunit N-terminal domain"/>
    <property type="match status" value="1"/>
</dbReference>
<dbReference type="PANTHER" id="PTHR43418:SF7">
    <property type="entry name" value="CARBAMOYL-PHOSPHATE SYNTHASE SMALL CHAIN"/>
    <property type="match status" value="1"/>
</dbReference>
<comment type="similarity">
    <text evidence="3 11">Belongs to the CarA family.</text>
</comment>
<evidence type="ECO:0000256" key="3">
    <source>
        <dbReference type="ARBA" id="ARBA00007800"/>
    </source>
</evidence>
<feature type="binding site" evidence="11">
    <location>
        <position position="290"/>
    </location>
    <ligand>
        <name>L-glutamine</name>
        <dbReference type="ChEBI" id="CHEBI:58359"/>
    </ligand>
</feature>
<dbReference type="EMBL" id="JQBX01000009">
    <property type="protein sequence ID" value="KRN93948.1"/>
    <property type="molecule type" value="Genomic_DNA"/>
</dbReference>
<evidence type="ECO:0000313" key="13">
    <source>
        <dbReference type="EMBL" id="KRN93948.1"/>
    </source>
</evidence>
<proteinExistence type="inferred from homology"/>
<dbReference type="SUPFAM" id="SSF52317">
    <property type="entry name" value="Class I glutamine amidotransferase-like"/>
    <property type="match status" value="1"/>
</dbReference>
<organism evidence="13 14">
    <name type="scientific">Pediococcus stilesii</name>
    <dbReference type="NCBI Taxonomy" id="331679"/>
    <lineage>
        <taxon>Bacteria</taxon>
        <taxon>Bacillati</taxon>
        <taxon>Bacillota</taxon>
        <taxon>Bacilli</taxon>
        <taxon>Lactobacillales</taxon>
        <taxon>Lactobacillaceae</taxon>
        <taxon>Pediococcus</taxon>
    </lineage>
</organism>
<evidence type="ECO:0000256" key="6">
    <source>
        <dbReference type="ARBA" id="ARBA00022840"/>
    </source>
</evidence>
<dbReference type="PRINTS" id="PR00097">
    <property type="entry name" value="ANTSNTHASEII"/>
</dbReference>
<evidence type="ECO:0000256" key="7">
    <source>
        <dbReference type="ARBA" id="ARBA00022962"/>
    </source>
</evidence>
<dbReference type="PATRIC" id="fig|331679.3.peg.1842"/>
<comment type="function">
    <text evidence="11">Small subunit of the glutamine-dependent carbamoyl phosphate synthetase (CPSase). CPSase catalyzes the formation of carbamoyl phosphate from the ammonia moiety of glutamine, carbonate, and phosphate donated by ATP, constituting the first step of 2 biosynthetic pathways, one leading to arginine and/or urea and the other to pyrimidine nucleotides. The small subunit (glutamine amidotransferase) binds and cleaves glutamine to supply the large subunit with the substrate ammonia.</text>
</comment>
<sequence length="361" mass="40493">MKRYLILEDGTTYEGTAIGAERESIGELVFNTGMSGYQESITDQSYNGEILMFTYPLIGNYGVNRDDLESAKSTCYGVVVHEVARRASNWQMNMTFEEFLVHQDIPGISGVDTRAITRRIREHGAMKAALVNTASDVEFEKLRQTPLKKNQIEESSTPGPYPNPANGRKVVVVDFGLKYSILREFARRDCNVMVLPFDTTAEEVLACNPDGVMFTNGPGDPESMNESVLQMIREVEEEVPVFGICMGHQLFALANGAKTTKMKFGHRGFNHPVRDLETGRIDMTSQNHGYAVERESVTNTQLEITHEEINDGTVEGLRLKNHAAFSVQFHPDAAPGPHDADYLFDKFMTMIDDFKNKKEDK</sequence>
<keyword evidence="11" id="KW-0055">Arginine biosynthesis</keyword>
<feature type="domain" description="Carbamoyl-phosphate synthase small subunit N-terminal" evidence="12">
    <location>
        <begin position="1"/>
        <end position="131"/>
    </location>
</feature>
<feature type="binding site" evidence="11">
    <location>
        <position position="249"/>
    </location>
    <ligand>
        <name>L-glutamine</name>
        <dbReference type="ChEBI" id="CHEBI:58359"/>
    </ligand>
</feature>
<dbReference type="PROSITE" id="PS51273">
    <property type="entry name" value="GATASE_TYPE_1"/>
    <property type="match status" value="1"/>
</dbReference>
<reference evidence="13 14" key="1">
    <citation type="journal article" date="2015" name="Genome Announc.">
        <title>Expanding the biotechnology potential of lactobacilli through comparative genomics of 213 strains and associated genera.</title>
        <authorList>
            <person name="Sun Z."/>
            <person name="Harris H.M."/>
            <person name="McCann A."/>
            <person name="Guo C."/>
            <person name="Argimon S."/>
            <person name="Zhang W."/>
            <person name="Yang X."/>
            <person name="Jeffery I.B."/>
            <person name="Cooney J.C."/>
            <person name="Kagawa T.F."/>
            <person name="Liu W."/>
            <person name="Song Y."/>
            <person name="Salvetti E."/>
            <person name="Wrobel A."/>
            <person name="Rasinkangas P."/>
            <person name="Parkhill J."/>
            <person name="Rea M.C."/>
            <person name="O'Sullivan O."/>
            <person name="Ritari J."/>
            <person name="Douillard F.P."/>
            <person name="Paul Ross R."/>
            <person name="Yang R."/>
            <person name="Briner A.E."/>
            <person name="Felis G.E."/>
            <person name="de Vos W.M."/>
            <person name="Barrangou R."/>
            <person name="Klaenhammer T.R."/>
            <person name="Caufield P.W."/>
            <person name="Cui Y."/>
            <person name="Zhang H."/>
            <person name="O'Toole P.W."/>
        </authorList>
    </citation>
    <scope>NUCLEOTIDE SEQUENCE [LARGE SCALE GENOMIC DNA]</scope>
    <source>
        <strain evidence="13 14">DSM 18001</strain>
    </source>
</reference>
<dbReference type="InterPro" id="IPR006274">
    <property type="entry name" value="CarbamoylP_synth_ssu"/>
</dbReference>
<comment type="pathway">
    <text evidence="2 11">Amino-acid biosynthesis; L-arginine biosynthesis; carbamoyl phosphate from bicarbonate: step 1/1.</text>
</comment>
<keyword evidence="6 11" id="KW-0067">ATP-binding</keyword>
<evidence type="ECO:0000256" key="1">
    <source>
        <dbReference type="ARBA" id="ARBA00004812"/>
    </source>
</evidence>
<keyword evidence="11" id="KW-0028">Amino-acid biosynthesis</keyword>
<evidence type="ECO:0000256" key="9">
    <source>
        <dbReference type="ARBA" id="ARBA00048816"/>
    </source>
</evidence>
<dbReference type="InterPro" id="IPR029062">
    <property type="entry name" value="Class_I_gatase-like"/>
</dbReference>
<comment type="catalytic activity">
    <reaction evidence="9 11">
        <text>hydrogencarbonate + L-glutamine + 2 ATP + H2O = carbamoyl phosphate + L-glutamate + 2 ADP + phosphate + 2 H(+)</text>
        <dbReference type="Rhea" id="RHEA:18633"/>
        <dbReference type="ChEBI" id="CHEBI:15377"/>
        <dbReference type="ChEBI" id="CHEBI:15378"/>
        <dbReference type="ChEBI" id="CHEBI:17544"/>
        <dbReference type="ChEBI" id="CHEBI:29985"/>
        <dbReference type="ChEBI" id="CHEBI:30616"/>
        <dbReference type="ChEBI" id="CHEBI:43474"/>
        <dbReference type="ChEBI" id="CHEBI:58228"/>
        <dbReference type="ChEBI" id="CHEBI:58359"/>
        <dbReference type="ChEBI" id="CHEBI:456216"/>
        <dbReference type="EC" id="6.3.5.5"/>
    </reaction>
</comment>
<evidence type="ECO:0000259" key="12">
    <source>
        <dbReference type="SMART" id="SM01097"/>
    </source>
</evidence>
<evidence type="ECO:0000256" key="11">
    <source>
        <dbReference type="HAMAP-Rule" id="MF_01209"/>
    </source>
</evidence>
<dbReference type="InterPro" id="IPR036480">
    <property type="entry name" value="CarbP_synth_ssu_N_sf"/>
</dbReference>
<dbReference type="InterPro" id="IPR002474">
    <property type="entry name" value="CarbamoylP_synth_ssu_N"/>
</dbReference>
<feature type="active site" description="Nucleophile" evidence="11">
    <location>
        <position position="245"/>
    </location>
</feature>
<keyword evidence="5 11" id="KW-0547">Nucleotide-binding</keyword>
<dbReference type="UniPathway" id="UPA00068">
    <property type="reaction ID" value="UER00171"/>
</dbReference>
<dbReference type="InterPro" id="IPR035686">
    <property type="entry name" value="CPSase_GATase1"/>
</dbReference>
<dbReference type="GO" id="GO:0006526">
    <property type="term" value="P:L-arginine biosynthetic process"/>
    <property type="evidence" value="ECO:0007669"/>
    <property type="project" value="UniProtKB-UniRule"/>
</dbReference>
<feature type="active site" evidence="11">
    <location>
        <position position="332"/>
    </location>
</feature>
<comment type="caution">
    <text evidence="13">The sequence shown here is derived from an EMBL/GenBank/DDBJ whole genome shotgun (WGS) entry which is preliminary data.</text>
</comment>
<comment type="subunit">
    <text evidence="11">Composed of two chains; the small (or glutamine) chain promotes the hydrolysis of glutamine to ammonia, which is used by the large (or ammonia) chain to synthesize carbamoyl phosphate. Tetramer of heterodimers (alpha,beta)4.</text>
</comment>
<dbReference type="EC" id="6.3.5.5" evidence="11"/>
<comment type="pathway">
    <text evidence="1 11">Pyrimidine metabolism; UMP biosynthesis via de novo pathway; (S)-dihydroorotate from bicarbonate: step 1/3.</text>
</comment>
<evidence type="ECO:0000256" key="5">
    <source>
        <dbReference type="ARBA" id="ARBA00022741"/>
    </source>
</evidence>
<dbReference type="Proteomes" id="UP000051859">
    <property type="component" value="Unassembled WGS sequence"/>
</dbReference>
<evidence type="ECO:0000256" key="2">
    <source>
        <dbReference type="ARBA" id="ARBA00005077"/>
    </source>
</evidence>
<dbReference type="FunFam" id="3.50.30.20:FF:000001">
    <property type="entry name" value="Carbamoyl-phosphate synthase small chain"/>
    <property type="match status" value="1"/>
</dbReference>
<dbReference type="GO" id="GO:0004088">
    <property type="term" value="F:carbamoyl-phosphate synthase (glutamine-hydrolyzing) activity"/>
    <property type="evidence" value="ECO:0007669"/>
    <property type="project" value="UniProtKB-UniRule"/>
</dbReference>
<evidence type="ECO:0000256" key="10">
    <source>
        <dbReference type="ARBA" id="ARBA00049285"/>
    </source>
</evidence>
<feature type="binding site" evidence="11">
    <location>
        <position position="289"/>
    </location>
    <ligand>
        <name>L-glutamine</name>
        <dbReference type="ChEBI" id="CHEBI:58359"/>
    </ligand>
</feature>
<dbReference type="InterPro" id="IPR017926">
    <property type="entry name" value="GATASE"/>
</dbReference>
<dbReference type="STRING" id="331679.IV81_GL001806"/>
<keyword evidence="8 11" id="KW-0665">Pyrimidine biosynthesis</keyword>
<dbReference type="HAMAP" id="MF_01209">
    <property type="entry name" value="CPSase_S_chain"/>
    <property type="match status" value="1"/>
</dbReference>
<feature type="binding site" evidence="11">
    <location>
        <position position="217"/>
    </location>
    <ligand>
        <name>L-glutamine</name>
        <dbReference type="ChEBI" id="CHEBI:58359"/>
    </ligand>
</feature>
<keyword evidence="4 11" id="KW-0436">Ligase</keyword>
<dbReference type="GO" id="GO:0044205">
    <property type="term" value="P:'de novo' UMP biosynthetic process"/>
    <property type="evidence" value="ECO:0007669"/>
    <property type="project" value="UniProtKB-UniRule"/>
</dbReference>
<feature type="binding site" evidence="11">
    <location>
        <position position="45"/>
    </location>
    <ligand>
        <name>L-glutamine</name>
        <dbReference type="ChEBI" id="CHEBI:58359"/>
    </ligand>
</feature>
<dbReference type="PRINTS" id="PR00099">
    <property type="entry name" value="CPSGATASE"/>
</dbReference>
<dbReference type="GO" id="GO:0004359">
    <property type="term" value="F:glutaminase activity"/>
    <property type="evidence" value="ECO:0007669"/>
    <property type="project" value="RHEA"/>
</dbReference>
<feature type="active site" evidence="11">
    <location>
        <position position="330"/>
    </location>
</feature>
<feature type="region of interest" description="CPSase" evidence="11">
    <location>
        <begin position="1"/>
        <end position="168"/>
    </location>
</feature>
<dbReference type="GO" id="GO:0006541">
    <property type="term" value="P:glutamine metabolic process"/>
    <property type="evidence" value="ECO:0007669"/>
    <property type="project" value="InterPro"/>
</dbReference>
<dbReference type="Gene3D" id="3.40.50.880">
    <property type="match status" value="1"/>
</dbReference>
<dbReference type="NCBIfam" id="NF009475">
    <property type="entry name" value="PRK12838.1"/>
    <property type="match status" value="1"/>
</dbReference>
<feature type="binding site" evidence="11">
    <location>
        <position position="219"/>
    </location>
    <ligand>
        <name>L-glutamine</name>
        <dbReference type="ChEBI" id="CHEBI:58359"/>
    </ligand>
</feature>
<keyword evidence="14" id="KW-1185">Reference proteome</keyword>
<evidence type="ECO:0000313" key="14">
    <source>
        <dbReference type="Proteomes" id="UP000051859"/>
    </source>
</evidence>
<dbReference type="SMART" id="SM01097">
    <property type="entry name" value="CPSase_sm_chain"/>
    <property type="match status" value="1"/>
</dbReference>
<dbReference type="FunFam" id="3.40.50.880:FF:000029">
    <property type="entry name" value="Carbamoyl-phosphate synthase small chain"/>
    <property type="match status" value="1"/>
</dbReference>
<feature type="binding site" evidence="11">
    <location>
        <position position="246"/>
    </location>
    <ligand>
        <name>L-glutamine</name>
        <dbReference type="ChEBI" id="CHEBI:58359"/>
    </ligand>
</feature>
<dbReference type="NCBIfam" id="TIGR01368">
    <property type="entry name" value="CPSaseIIsmall"/>
    <property type="match status" value="1"/>
</dbReference>
<keyword evidence="7 11" id="KW-0315">Glutamine amidotransferase</keyword>
<feature type="binding site" evidence="11">
    <location>
        <position position="287"/>
    </location>
    <ligand>
        <name>L-glutamine</name>
        <dbReference type="ChEBI" id="CHEBI:58359"/>
    </ligand>
</feature>
<dbReference type="AlphaFoldDB" id="A0A0R2L382"/>
<accession>A0A0R2L382</accession>
<dbReference type="PRINTS" id="PR00096">
    <property type="entry name" value="GATASE"/>
</dbReference>
<dbReference type="Pfam" id="PF00117">
    <property type="entry name" value="GATase"/>
    <property type="match status" value="1"/>
</dbReference>
<comment type="catalytic activity">
    <reaction evidence="10 11">
        <text>L-glutamine + H2O = L-glutamate + NH4(+)</text>
        <dbReference type="Rhea" id="RHEA:15889"/>
        <dbReference type="ChEBI" id="CHEBI:15377"/>
        <dbReference type="ChEBI" id="CHEBI:28938"/>
        <dbReference type="ChEBI" id="CHEBI:29985"/>
        <dbReference type="ChEBI" id="CHEBI:58359"/>
    </reaction>
</comment>
<dbReference type="GO" id="GO:0005524">
    <property type="term" value="F:ATP binding"/>
    <property type="evidence" value="ECO:0007669"/>
    <property type="project" value="UniProtKB-UniRule"/>
</dbReference>
<dbReference type="GO" id="GO:0006207">
    <property type="term" value="P:'de novo' pyrimidine nucleobase biosynthetic process"/>
    <property type="evidence" value="ECO:0007669"/>
    <property type="project" value="InterPro"/>
</dbReference>